<dbReference type="Proteomes" id="UP000315344">
    <property type="component" value="Unassembled WGS sequence"/>
</dbReference>
<dbReference type="SUPFAM" id="SSF64518">
    <property type="entry name" value="Phase 1 flagellin"/>
    <property type="match status" value="1"/>
</dbReference>
<comment type="caution">
    <text evidence="1">The sequence shown here is derived from an EMBL/GenBank/DDBJ whole genome shotgun (WGS) entry which is preliminary data.</text>
</comment>
<dbReference type="AlphaFoldDB" id="A0A533I562"/>
<dbReference type="EMBL" id="VAFL01000006">
    <property type="protein sequence ID" value="TKW66789.1"/>
    <property type="molecule type" value="Genomic_DNA"/>
</dbReference>
<accession>A0A533I562</accession>
<name>A0A533I562_PARDE</name>
<evidence type="ECO:0000313" key="1">
    <source>
        <dbReference type="EMBL" id="TKW66789.1"/>
    </source>
</evidence>
<organism evidence="1 2">
    <name type="scientific">Paracoccus denitrificans</name>
    <dbReference type="NCBI Taxonomy" id="266"/>
    <lineage>
        <taxon>Bacteria</taxon>
        <taxon>Pseudomonadati</taxon>
        <taxon>Pseudomonadota</taxon>
        <taxon>Alphaproteobacteria</taxon>
        <taxon>Rhodobacterales</taxon>
        <taxon>Paracoccaceae</taxon>
        <taxon>Paracoccus</taxon>
    </lineage>
</organism>
<reference evidence="1 2" key="1">
    <citation type="journal article" date="2017" name="Nat. Commun.">
        <title>In situ click chemistry generation of cyclooxygenase-2 inhibitors.</title>
        <authorList>
            <person name="Bhardwaj A."/>
            <person name="Kaur J."/>
            <person name="Wuest M."/>
            <person name="Wuest F."/>
        </authorList>
    </citation>
    <scope>NUCLEOTIDE SEQUENCE [LARGE SCALE GENOMIC DNA]</scope>
    <source>
        <strain evidence="1">S2_012_000_R3_94</strain>
    </source>
</reference>
<gene>
    <name evidence="1" type="ORF">DI616_09890</name>
</gene>
<protein>
    <submittedName>
        <fullName evidence="1">Uncharacterized protein</fullName>
    </submittedName>
</protein>
<sequence>MNFVSVGDLSRFFTLRRANSALRSDIQKLTYEVTTGLKSDIAKHLNGDFLKLDRLESGINKADAFRRTTKEAAATAAAMQTAFGTVANIAESFSVNMLSDTSLAVEHTLLKTASVADNHLSAAISALNANVGGRFVMSGAKVNIPPLINADDLVGHAQSVISGASTTEEALQRLENWFDAAPGGGGFSDIAYRGSHNGGTHFGIDTSTSISFEQTANGPGVRSVLLGLTLGALVSRGAFSGDQTAHPAIMRAGGGHLAKGNSLLTLARADLGSTEETIERASVRLDSLSTSLKMERANLISSDSYEAGSQLVQAEAAMEAVYAMTVRLSNLSLAKHL</sequence>
<proteinExistence type="predicted"/>
<evidence type="ECO:0000313" key="2">
    <source>
        <dbReference type="Proteomes" id="UP000315344"/>
    </source>
</evidence>